<evidence type="ECO:0000313" key="8">
    <source>
        <dbReference type="Proteomes" id="UP001589738"/>
    </source>
</evidence>
<evidence type="ECO:0000256" key="3">
    <source>
        <dbReference type="ARBA" id="ARBA00022692"/>
    </source>
</evidence>
<dbReference type="EMBL" id="JBHLUU010000032">
    <property type="protein sequence ID" value="MFC0475796.1"/>
    <property type="molecule type" value="Genomic_DNA"/>
</dbReference>
<evidence type="ECO:0000256" key="4">
    <source>
        <dbReference type="ARBA" id="ARBA00022989"/>
    </source>
</evidence>
<accession>A0ABV6KR47</accession>
<feature type="transmembrane region" description="Helical" evidence="6">
    <location>
        <begin position="92"/>
        <end position="112"/>
    </location>
</feature>
<feature type="transmembrane region" description="Helical" evidence="6">
    <location>
        <begin position="150"/>
        <end position="171"/>
    </location>
</feature>
<keyword evidence="4 6" id="KW-1133">Transmembrane helix</keyword>
<keyword evidence="8" id="KW-1185">Reference proteome</keyword>
<proteinExistence type="predicted"/>
<organism evidence="7 8">
    <name type="scientific">Robertmurraya beringensis</name>
    <dbReference type="NCBI Taxonomy" id="641660"/>
    <lineage>
        <taxon>Bacteria</taxon>
        <taxon>Bacillati</taxon>
        <taxon>Bacillota</taxon>
        <taxon>Bacilli</taxon>
        <taxon>Bacillales</taxon>
        <taxon>Bacillaceae</taxon>
        <taxon>Robertmurraya</taxon>
    </lineage>
</organism>
<dbReference type="Proteomes" id="UP001589738">
    <property type="component" value="Unassembled WGS sequence"/>
</dbReference>
<evidence type="ECO:0000256" key="1">
    <source>
        <dbReference type="ARBA" id="ARBA00004651"/>
    </source>
</evidence>
<feature type="transmembrane region" description="Helical" evidence="6">
    <location>
        <begin position="6"/>
        <end position="25"/>
    </location>
</feature>
<dbReference type="PANTHER" id="PTHR30249:SF17">
    <property type="entry name" value="HOLIN-LIKE PROTEIN CIDB"/>
    <property type="match status" value="1"/>
</dbReference>
<comment type="caution">
    <text evidence="7">The sequence shown here is derived from an EMBL/GenBank/DDBJ whole genome shotgun (WGS) entry which is preliminary data.</text>
</comment>
<feature type="transmembrane region" description="Helical" evidence="6">
    <location>
        <begin position="203"/>
        <end position="228"/>
    </location>
</feature>
<evidence type="ECO:0000256" key="6">
    <source>
        <dbReference type="SAM" id="Phobius"/>
    </source>
</evidence>
<dbReference type="PANTHER" id="PTHR30249">
    <property type="entry name" value="PUTATIVE SEROTONIN TRANSPORTER"/>
    <property type="match status" value="1"/>
</dbReference>
<keyword evidence="2" id="KW-1003">Cell membrane</keyword>
<protein>
    <submittedName>
        <fullName evidence="7">LrgB family protein</fullName>
    </submittedName>
</protein>
<keyword evidence="3 6" id="KW-0812">Transmembrane</keyword>
<feature type="transmembrane region" description="Helical" evidence="6">
    <location>
        <begin position="32"/>
        <end position="51"/>
    </location>
</feature>
<name>A0ABV6KR47_9BACI</name>
<evidence type="ECO:0000256" key="2">
    <source>
        <dbReference type="ARBA" id="ARBA00022475"/>
    </source>
</evidence>
<sequence length="230" mass="24564">MQQFLVSIIIVVLTVAMYLLMNRLYLKYSFAFLLPLLTTTIAIIVILSVLQLSYETYMIGGEWINHLLGPAVVALALPLYKQRKTLMGKLVPIVGGVVMGLVVGMVSGLLLAEVLGVSQNFILSIIPKSITTPVAIQVTTAIGGIPSMTIVFVLLAGLTGAVLGPTIFKWFRITSQLGRGMAFGSASHAIGTSKAKEFDELTVSISSVAMTLSAILGSSFATLVVWLFNI</sequence>
<reference evidence="7 8" key="1">
    <citation type="submission" date="2024-09" db="EMBL/GenBank/DDBJ databases">
        <authorList>
            <person name="Sun Q."/>
            <person name="Mori K."/>
        </authorList>
    </citation>
    <scope>NUCLEOTIDE SEQUENCE [LARGE SCALE GENOMIC DNA]</scope>
    <source>
        <strain evidence="7 8">CGMCC 1.9126</strain>
    </source>
</reference>
<keyword evidence="5 6" id="KW-0472">Membrane</keyword>
<comment type="subcellular location">
    <subcellularLocation>
        <location evidence="1">Cell membrane</location>
        <topology evidence="1">Multi-pass membrane protein</topology>
    </subcellularLocation>
</comment>
<evidence type="ECO:0000313" key="7">
    <source>
        <dbReference type="EMBL" id="MFC0475796.1"/>
    </source>
</evidence>
<dbReference type="RefSeq" id="WP_377058158.1">
    <property type="nucleotide sequence ID" value="NZ_JBHLUU010000032.1"/>
</dbReference>
<dbReference type="Pfam" id="PF04172">
    <property type="entry name" value="LrgB"/>
    <property type="match status" value="1"/>
</dbReference>
<feature type="transmembrane region" description="Helical" evidence="6">
    <location>
        <begin position="63"/>
        <end position="80"/>
    </location>
</feature>
<gene>
    <name evidence="7" type="ORF">ACFFHF_11130</name>
</gene>
<dbReference type="InterPro" id="IPR007300">
    <property type="entry name" value="CidB/LrgB"/>
</dbReference>
<evidence type="ECO:0000256" key="5">
    <source>
        <dbReference type="ARBA" id="ARBA00023136"/>
    </source>
</evidence>